<dbReference type="EMBL" id="RXOE01000001">
    <property type="protein sequence ID" value="RTQ36655.1"/>
    <property type="molecule type" value="Genomic_DNA"/>
</dbReference>
<comment type="similarity">
    <text evidence="3">Belongs to the lysine N(6)-hydroxylase/L-ornithine N(5)-oxygenase family.</text>
</comment>
<dbReference type="InterPro" id="IPR036188">
    <property type="entry name" value="FAD/NAD-bd_sf"/>
</dbReference>
<dbReference type="SUPFAM" id="SSF51905">
    <property type="entry name" value="FAD/NAD(P)-binding domain"/>
    <property type="match status" value="1"/>
</dbReference>
<keyword evidence="6" id="KW-0521">NADP</keyword>
<evidence type="ECO:0000313" key="9">
    <source>
        <dbReference type="Proteomes" id="UP000267418"/>
    </source>
</evidence>
<dbReference type="Pfam" id="PF13434">
    <property type="entry name" value="Lys_Orn_oxgnase"/>
    <property type="match status" value="1"/>
</dbReference>
<reference evidence="8 9" key="1">
    <citation type="submission" date="2018-12" db="EMBL/GenBank/DDBJ databases">
        <title>The genome of Variovorax gossypii DSM 100435.</title>
        <authorList>
            <person name="Gao J."/>
            <person name="Sun J."/>
        </authorList>
    </citation>
    <scope>NUCLEOTIDE SEQUENCE [LARGE SCALE GENOMIC DNA]</scope>
    <source>
        <strain evidence="8 9">DSM 100435</strain>
    </source>
</reference>
<comment type="pathway">
    <text evidence="2">Siderophore biosynthesis.</text>
</comment>
<dbReference type="RefSeq" id="WP_126468631.1">
    <property type="nucleotide sequence ID" value="NZ_RXOE01000001.1"/>
</dbReference>
<gene>
    <name evidence="8" type="ORF">EJP69_02625</name>
</gene>
<accession>A0A431TR97</accession>
<keyword evidence="5" id="KW-0274">FAD</keyword>
<sequence length="491" mass="52621">MSSSSSPANAANPDYAAHEALRLLGPAPANWVPAHAGIDHNVLVVGGGQTGSAFAFAMQRAGIGGVSVIDAAAGTSQAGVWLTRARMHKLRTLKNLVGPEGPVTALGFQAWYEARHGQEAYAAIDRIPRIAWAEYLDWFRGITGTAVRYGTRLVRFEPVEGGAVPHFRLHLEVNGEPRVETARKLIFANGVAGSGAPFIPDLLASAVSQGLAAHTGHAIDFGALAGKTVAVIGAAASAFDAAAVALESGAAAVHLFARRDRLAATPVARVRGYPGLYDNYLALPDATRWHHAARYRRLGTTPPPDSVQRVLKFPHFHLHLFSPWQGAEVRDGKVVASVNDESFRFDFAIAGTGYTHELSQRPELAGIAGQVLRWRDRFEPPAHERDDELGAAPYLGAGLELLEKTPGTAPWLRDIHIYNPGGFASTGLPLGDVPSIRGYVPAVVRRISEDLLLADFALHEERTRAEVPPDFDESLYASAIWQAGARQRLAA</sequence>
<organism evidence="8 9">
    <name type="scientific">Variovorax gossypii</name>
    <dbReference type="NCBI Taxonomy" id="1679495"/>
    <lineage>
        <taxon>Bacteria</taxon>
        <taxon>Pseudomonadati</taxon>
        <taxon>Pseudomonadota</taxon>
        <taxon>Betaproteobacteria</taxon>
        <taxon>Burkholderiales</taxon>
        <taxon>Comamonadaceae</taxon>
        <taxon>Variovorax</taxon>
    </lineage>
</organism>
<evidence type="ECO:0000313" key="8">
    <source>
        <dbReference type="EMBL" id="RTQ36655.1"/>
    </source>
</evidence>
<comment type="caution">
    <text evidence="8">The sequence shown here is derived from an EMBL/GenBank/DDBJ whole genome shotgun (WGS) entry which is preliminary data.</text>
</comment>
<keyword evidence="7" id="KW-0560">Oxidoreductase</keyword>
<keyword evidence="9" id="KW-1185">Reference proteome</keyword>
<name>A0A431TR97_9BURK</name>
<protein>
    <submittedName>
        <fullName evidence="8">NAD(P)/FAD-dependent oxidoreductase</fullName>
    </submittedName>
</protein>
<evidence type="ECO:0000256" key="7">
    <source>
        <dbReference type="ARBA" id="ARBA00023002"/>
    </source>
</evidence>
<dbReference type="OrthoDB" id="8671611at2"/>
<dbReference type="Proteomes" id="UP000267418">
    <property type="component" value="Unassembled WGS sequence"/>
</dbReference>
<proteinExistence type="inferred from homology"/>
<evidence type="ECO:0000256" key="4">
    <source>
        <dbReference type="ARBA" id="ARBA00022630"/>
    </source>
</evidence>
<dbReference type="GO" id="GO:0016491">
    <property type="term" value="F:oxidoreductase activity"/>
    <property type="evidence" value="ECO:0007669"/>
    <property type="project" value="UniProtKB-KW"/>
</dbReference>
<evidence type="ECO:0000256" key="2">
    <source>
        <dbReference type="ARBA" id="ARBA00004924"/>
    </source>
</evidence>
<comment type="cofactor">
    <cofactor evidence="1">
        <name>FAD</name>
        <dbReference type="ChEBI" id="CHEBI:57692"/>
    </cofactor>
</comment>
<dbReference type="InterPro" id="IPR025700">
    <property type="entry name" value="Lys/Orn_oxygenase"/>
</dbReference>
<evidence type="ECO:0000256" key="1">
    <source>
        <dbReference type="ARBA" id="ARBA00001974"/>
    </source>
</evidence>
<dbReference type="AlphaFoldDB" id="A0A431TR97"/>
<evidence type="ECO:0000256" key="6">
    <source>
        <dbReference type="ARBA" id="ARBA00022857"/>
    </source>
</evidence>
<keyword evidence="4" id="KW-0285">Flavoprotein</keyword>
<evidence type="ECO:0000256" key="5">
    <source>
        <dbReference type="ARBA" id="ARBA00022827"/>
    </source>
</evidence>
<dbReference type="Gene3D" id="3.50.50.60">
    <property type="entry name" value="FAD/NAD(P)-binding domain"/>
    <property type="match status" value="1"/>
</dbReference>
<evidence type="ECO:0000256" key="3">
    <source>
        <dbReference type="ARBA" id="ARBA00007588"/>
    </source>
</evidence>